<gene>
    <name evidence="7" type="ORF">Nepgr_004614</name>
</gene>
<dbReference type="Pfam" id="PF03248">
    <property type="entry name" value="Rer1"/>
    <property type="match status" value="1"/>
</dbReference>
<reference evidence="7" key="1">
    <citation type="submission" date="2023-05" db="EMBL/GenBank/DDBJ databases">
        <title>Nepenthes gracilis genome sequencing.</title>
        <authorList>
            <person name="Fukushima K."/>
        </authorList>
    </citation>
    <scope>NUCLEOTIDE SEQUENCE</scope>
    <source>
        <strain evidence="7">SING2019-196</strain>
    </source>
</reference>
<evidence type="ECO:0000313" key="7">
    <source>
        <dbReference type="EMBL" id="GMH02775.1"/>
    </source>
</evidence>
<evidence type="ECO:0000256" key="3">
    <source>
        <dbReference type="ARBA" id="ARBA00022692"/>
    </source>
</evidence>
<protein>
    <recommendedName>
        <fullName evidence="9">Protein RER1</fullName>
    </recommendedName>
</protein>
<evidence type="ECO:0000256" key="4">
    <source>
        <dbReference type="ARBA" id="ARBA00022989"/>
    </source>
</evidence>
<feature type="transmembrane region" description="Helical" evidence="6">
    <location>
        <begin position="193"/>
        <end position="214"/>
    </location>
</feature>
<sequence length="323" mass="36692">MSTPLLPSPGYPQDLSLSRAHSSTQLTYSSSISLYEKENHRIATGFNLTPPFKTTSMASQQSVAELEGKEPVAELELDGEQSSWLLSWRGGTGKPGSIIVGDLSLLRNSRPPLAYVVYLPQPKLQFPRFDLHRSPSTINSKDLQGTELSFLYGRSRRRRWPIDRATNFPRWIGTLVLASIYGLRIFYVQGFYIVAYALGIYILNLLIGFLSPLVDPEHEVSDGPLLPMKGSDEYKPFIRRLPEFKFWYSVTKAFLIAFVLSFFSAFDVPVFWPILLFYWLVLFVLTMKRQIAHMMKHRYIPFSIGKQKYGGKKSSISGGSRAD</sequence>
<name>A0AAD3XFH1_NEPGR</name>
<evidence type="ECO:0000313" key="8">
    <source>
        <dbReference type="Proteomes" id="UP001279734"/>
    </source>
</evidence>
<keyword evidence="8" id="KW-1185">Reference proteome</keyword>
<dbReference type="Proteomes" id="UP001279734">
    <property type="component" value="Unassembled WGS sequence"/>
</dbReference>
<evidence type="ECO:0008006" key="9">
    <source>
        <dbReference type="Google" id="ProtNLM"/>
    </source>
</evidence>
<evidence type="ECO:0000256" key="1">
    <source>
        <dbReference type="ARBA" id="ARBA00004141"/>
    </source>
</evidence>
<comment type="caution">
    <text evidence="7">The sequence shown here is derived from an EMBL/GenBank/DDBJ whole genome shotgun (WGS) entry which is preliminary data.</text>
</comment>
<dbReference type="GO" id="GO:0006890">
    <property type="term" value="P:retrograde vesicle-mediated transport, Golgi to endoplasmic reticulum"/>
    <property type="evidence" value="ECO:0007669"/>
    <property type="project" value="TreeGrafter"/>
</dbReference>
<dbReference type="InterPro" id="IPR004932">
    <property type="entry name" value="Rer1"/>
</dbReference>
<dbReference type="EMBL" id="BSYO01000004">
    <property type="protein sequence ID" value="GMH02775.1"/>
    <property type="molecule type" value="Genomic_DNA"/>
</dbReference>
<dbReference type="GO" id="GO:0006621">
    <property type="term" value="P:protein retention in ER lumen"/>
    <property type="evidence" value="ECO:0007669"/>
    <property type="project" value="TreeGrafter"/>
</dbReference>
<keyword evidence="5 6" id="KW-0472">Membrane</keyword>
<dbReference type="PANTHER" id="PTHR10743:SF17">
    <property type="entry name" value="PROTEIN RER1A"/>
    <property type="match status" value="1"/>
</dbReference>
<dbReference type="AlphaFoldDB" id="A0AAD3XFH1"/>
<dbReference type="GO" id="GO:0005783">
    <property type="term" value="C:endoplasmic reticulum"/>
    <property type="evidence" value="ECO:0007669"/>
    <property type="project" value="GOC"/>
</dbReference>
<feature type="transmembrane region" description="Helical" evidence="6">
    <location>
        <begin position="246"/>
        <end position="264"/>
    </location>
</feature>
<evidence type="ECO:0000256" key="6">
    <source>
        <dbReference type="SAM" id="Phobius"/>
    </source>
</evidence>
<proteinExistence type="inferred from homology"/>
<feature type="transmembrane region" description="Helical" evidence="6">
    <location>
        <begin position="270"/>
        <end position="287"/>
    </location>
</feature>
<dbReference type="PANTHER" id="PTHR10743">
    <property type="entry name" value="PROTEIN RER1"/>
    <property type="match status" value="1"/>
</dbReference>
<comment type="similarity">
    <text evidence="2">Belongs to the RER1 family.</text>
</comment>
<organism evidence="7 8">
    <name type="scientific">Nepenthes gracilis</name>
    <name type="common">Slender pitcher plant</name>
    <dbReference type="NCBI Taxonomy" id="150966"/>
    <lineage>
        <taxon>Eukaryota</taxon>
        <taxon>Viridiplantae</taxon>
        <taxon>Streptophyta</taxon>
        <taxon>Embryophyta</taxon>
        <taxon>Tracheophyta</taxon>
        <taxon>Spermatophyta</taxon>
        <taxon>Magnoliopsida</taxon>
        <taxon>eudicotyledons</taxon>
        <taxon>Gunneridae</taxon>
        <taxon>Pentapetalae</taxon>
        <taxon>Caryophyllales</taxon>
        <taxon>Nepenthaceae</taxon>
        <taxon>Nepenthes</taxon>
    </lineage>
</organism>
<keyword evidence="4 6" id="KW-1133">Transmembrane helix</keyword>
<evidence type="ECO:0000256" key="5">
    <source>
        <dbReference type="ARBA" id="ARBA00023136"/>
    </source>
</evidence>
<comment type="subcellular location">
    <subcellularLocation>
        <location evidence="1">Membrane</location>
        <topology evidence="1">Multi-pass membrane protein</topology>
    </subcellularLocation>
</comment>
<keyword evidence="3 6" id="KW-0812">Transmembrane</keyword>
<dbReference type="GO" id="GO:0000139">
    <property type="term" value="C:Golgi membrane"/>
    <property type="evidence" value="ECO:0007669"/>
    <property type="project" value="TreeGrafter"/>
</dbReference>
<evidence type="ECO:0000256" key="2">
    <source>
        <dbReference type="ARBA" id="ARBA00006070"/>
    </source>
</evidence>
<accession>A0AAD3XFH1</accession>